<evidence type="ECO:0000313" key="2">
    <source>
        <dbReference type="Proteomes" id="UP000225766"/>
    </source>
</evidence>
<dbReference type="Proteomes" id="UP000225766">
    <property type="component" value="Unassembled WGS sequence"/>
</dbReference>
<organism evidence="1 2">
    <name type="scientific">Bacillus cereus</name>
    <dbReference type="NCBI Taxonomy" id="1396"/>
    <lineage>
        <taxon>Bacteria</taxon>
        <taxon>Bacillati</taxon>
        <taxon>Bacillota</taxon>
        <taxon>Bacilli</taxon>
        <taxon>Bacillales</taxon>
        <taxon>Bacillaceae</taxon>
        <taxon>Bacillus</taxon>
        <taxon>Bacillus cereus group</taxon>
    </lineage>
</organism>
<proteinExistence type="predicted"/>
<comment type="caution">
    <text evidence="1">The sequence shown here is derived from an EMBL/GenBank/DDBJ whole genome shotgun (WGS) entry which is preliminary data.</text>
</comment>
<reference evidence="1 2" key="1">
    <citation type="submission" date="2017-09" db="EMBL/GenBank/DDBJ databases">
        <title>Large-scale bioinformatics analysis of Bacillus genomes uncovers conserved roles of natural products in bacterial physiology.</title>
        <authorList>
            <consortium name="Agbiome Team Llc"/>
            <person name="Bleich R.M."/>
            <person name="Grubbs K.J."/>
            <person name="Santa Maria K.C."/>
            <person name="Allen S.E."/>
            <person name="Farag S."/>
            <person name="Shank E.A."/>
            <person name="Bowers A."/>
        </authorList>
    </citation>
    <scope>NUCLEOTIDE SEQUENCE [LARGE SCALE GENOMIC DNA]</scope>
    <source>
        <strain evidence="1 2">AFS040105</strain>
    </source>
</reference>
<gene>
    <name evidence="1" type="ORF">COD19_00735</name>
</gene>
<protein>
    <submittedName>
        <fullName evidence="1">Uncharacterized protein</fullName>
    </submittedName>
</protein>
<evidence type="ECO:0000313" key="1">
    <source>
        <dbReference type="EMBL" id="PGU07951.1"/>
    </source>
</evidence>
<dbReference type="AlphaFoldDB" id="A0A2C1MDE7"/>
<sequence>MNSGGYYMKRRNISSIKHKTETNKLQFSNNDAWKYESYYKYQPLFSYRKICNFLLQLFRR</sequence>
<name>A0A2C1MDE7_BACCE</name>
<accession>A0A2C1MDE7</accession>
<dbReference type="EMBL" id="NUMG01000001">
    <property type="protein sequence ID" value="PGU07951.1"/>
    <property type="molecule type" value="Genomic_DNA"/>
</dbReference>